<dbReference type="Pfam" id="PF22398">
    <property type="entry name" value="DUF6978"/>
    <property type="match status" value="1"/>
</dbReference>
<proteinExistence type="predicted"/>
<protein>
    <submittedName>
        <fullName evidence="1">Prophage protein</fullName>
    </submittedName>
</protein>
<reference evidence="1" key="1">
    <citation type="submission" date="2018-07" db="EMBL/GenBank/DDBJ databases">
        <authorList>
            <person name="Quirk P.G."/>
            <person name="Krulwich T.A."/>
        </authorList>
    </citation>
    <scope>NUCLEOTIDE SEQUENCE</scope>
</reference>
<dbReference type="AlphaFoldDB" id="A0A380TLV7"/>
<dbReference type="EMBL" id="UIDG01000639">
    <property type="protein sequence ID" value="SUS08729.1"/>
    <property type="molecule type" value="Genomic_DNA"/>
</dbReference>
<name>A0A380TLV7_9ZZZZ</name>
<evidence type="ECO:0000313" key="1">
    <source>
        <dbReference type="EMBL" id="SUS08729.1"/>
    </source>
</evidence>
<organism evidence="1">
    <name type="scientific">metagenome</name>
    <dbReference type="NCBI Taxonomy" id="256318"/>
    <lineage>
        <taxon>unclassified sequences</taxon>
        <taxon>metagenomes</taxon>
    </lineage>
</organism>
<dbReference type="InterPro" id="IPR053916">
    <property type="entry name" value="DUF6978"/>
</dbReference>
<gene>
    <name evidence="1" type="ORF">DF3PB_840002</name>
</gene>
<accession>A0A380TLV7</accession>
<sequence length="116" mass="13348">MASAFPLPLRIELKASVSISTRSRINLIKGTFQNRARTTLILARLDFGGSPHRNPDGTEIGCPHLHLFREGYNDRWAIPIPTDRFPSIDDHFRLLQDFMRYCNVTRPPHFNQGLFT</sequence>